<reference evidence="4" key="1">
    <citation type="submission" date="2024-07" db="EMBL/GenBank/DDBJ databases">
        <authorList>
            <person name="Yu S.T."/>
        </authorList>
    </citation>
    <scope>NUCLEOTIDE SEQUENCE</scope>
    <source>
        <strain evidence="4">R39</strain>
    </source>
</reference>
<sequence length="422" mass="45951">MTTEQFTGRIESGPPVAVTPAASGAGLTSRTPGGAAAGSPAAASRLPSLTGLRAPIALAVFLFHAALPFPSIRLFADDSPAHGFYRAVAQVGGLTMPFWFALSGFILVWSYRGNEKTTAWWRRRYVKIVPPYIAGWILARVLVEGVDGSHTTLAQGFLSFFMLQSWVPDVPTNFAVNNVGWSLSTEAFFYLVFPVVYPLVRRIPAQRLKYWIGGVVLAVCAVPLITYAVIPVGTAVVPNEPAHSANYFWFAYIFPPARLLDFVLGMLVARAVLTGRWRNIGMVGSGALLAASYVVALNIPMLWGLRVACLVPAVMVIAAGAMADSEGRRSIFQSRFAVWLGDISFAFYCVHFTVLELTRKLLGDRLFSTPATIGLLVGQLTVSVLLAWALFAFVERPVTRRFSRSRRARAHSAARVPEPARM</sequence>
<keyword evidence="4" id="KW-0808">Transferase</keyword>
<feature type="transmembrane region" description="Helical" evidence="2">
    <location>
        <begin position="125"/>
        <end position="143"/>
    </location>
</feature>
<accession>A0AB39QWQ8</accession>
<dbReference type="AlphaFoldDB" id="A0AB39QWQ8"/>
<feature type="transmembrane region" description="Helical" evidence="2">
    <location>
        <begin position="375"/>
        <end position="394"/>
    </location>
</feature>
<dbReference type="InterPro" id="IPR002656">
    <property type="entry name" value="Acyl_transf_3_dom"/>
</dbReference>
<feature type="transmembrane region" description="Helical" evidence="2">
    <location>
        <begin position="96"/>
        <end position="113"/>
    </location>
</feature>
<evidence type="ECO:0000313" key="4">
    <source>
        <dbReference type="EMBL" id="XDQ46641.1"/>
    </source>
</evidence>
<dbReference type="EC" id="2.3.-.-" evidence="4"/>
<evidence type="ECO:0000256" key="2">
    <source>
        <dbReference type="SAM" id="Phobius"/>
    </source>
</evidence>
<dbReference type="EMBL" id="CP163441">
    <property type="protein sequence ID" value="XDQ46641.1"/>
    <property type="molecule type" value="Genomic_DNA"/>
</dbReference>
<dbReference type="InterPro" id="IPR050879">
    <property type="entry name" value="Acyltransferase_3"/>
</dbReference>
<dbReference type="Pfam" id="PF01757">
    <property type="entry name" value="Acyl_transf_3"/>
    <property type="match status" value="1"/>
</dbReference>
<keyword evidence="2" id="KW-1133">Transmembrane helix</keyword>
<organism evidence="4">
    <name type="scientific">Streptomyces sp. R39</name>
    <dbReference type="NCBI Taxonomy" id="3238631"/>
    <lineage>
        <taxon>Bacteria</taxon>
        <taxon>Bacillati</taxon>
        <taxon>Actinomycetota</taxon>
        <taxon>Actinomycetes</taxon>
        <taxon>Kitasatosporales</taxon>
        <taxon>Streptomycetaceae</taxon>
        <taxon>Streptomyces</taxon>
    </lineage>
</organism>
<feature type="transmembrane region" description="Helical" evidence="2">
    <location>
        <begin position="211"/>
        <end position="230"/>
    </location>
</feature>
<feature type="transmembrane region" description="Helical" evidence="2">
    <location>
        <begin position="280"/>
        <end position="299"/>
    </location>
</feature>
<feature type="transmembrane region" description="Helical" evidence="2">
    <location>
        <begin position="305"/>
        <end position="324"/>
    </location>
</feature>
<feature type="domain" description="Acyltransferase 3" evidence="3">
    <location>
        <begin position="48"/>
        <end position="388"/>
    </location>
</feature>
<dbReference type="PANTHER" id="PTHR23028:SF131">
    <property type="entry name" value="BLR2367 PROTEIN"/>
    <property type="match status" value="1"/>
</dbReference>
<feature type="compositionally biased region" description="Low complexity" evidence="1">
    <location>
        <begin position="28"/>
        <end position="39"/>
    </location>
</feature>
<dbReference type="GO" id="GO:0016020">
    <property type="term" value="C:membrane"/>
    <property type="evidence" value="ECO:0007669"/>
    <property type="project" value="TreeGrafter"/>
</dbReference>
<keyword evidence="2" id="KW-0812">Transmembrane</keyword>
<feature type="transmembrane region" description="Helical" evidence="2">
    <location>
        <begin position="336"/>
        <end position="355"/>
    </location>
</feature>
<feature type="transmembrane region" description="Helical" evidence="2">
    <location>
        <begin position="54"/>
        <end position="76"/>
    </location>
</feature>
<dbReference type="GO" id="GO:0016747">
    <property type="term" value="F:acyltransferase activity, transferring groups other than amino-acyl groups"/>
    <property type="evidence" value="ECO:0007669"/>
    <property type="project" value="InterPro"/>
</dbReference>
<dbReference type="PANTHER" id="PTHR23028">
    <property type="entry name" value="ACETYLTRANSFERASE"/>
    <property type="match status" value="1"/>
</dbReference>
<evidence type="ECO:0000256" key="1">
    <source>
        <dbReference type="SAM" id="MobiDB-lite"/>
    </source>
</evidence>
<dbReference type="GO" id="GO:0000271">
    <property type="term" value="P:polysaccharide biosynthetic process"/>
    <property type="evidence" value="ECO:0007669"/>
    <property type="project" value="TreeGrafter"/>
</dbReference>
<dbReference type="RefSeq" id="WP_369225657.1">
    <property type="nucleotide sequence ID" value="NZ_CP163441.1"/>
</dbReference>
<feature type="transmembrane region" description="Helical" evidence="2">
    <location>
        <begin position="250"/>
        <end position="273"/>
    </location>
</feature>
<protein>
    <submittedName>
        <fullName evidence="4">Acyltransferase family protein</fullName>
        <ecNumber evidence="4">2.3.-.-</ecNumber>
    </submittedName>
</protein>
<name>A0AB39QWQ8_9ACTN</name>
<feature type="transmembrane region" description="Helical" evidence="2">
    <location>
        <begin position="179"/>
        <end position="199"/>
    </location>
</feature>
<gene>
    <name evidence="4" type="ORF">AB5J52_32715</name>
</gene>
<feature type="region of interest" description="Disordered" evidence="1">
    <location>
        <begin position="1"/>
        <end position="39"/>
    </location>
</feature>
<evidence type="ECO:0000259" key="3">
    <source>
        <dbReference type="Pfam" id="PF01757"/>
    </source>
</evidence>
<proteinExistence type="predicted"/>
<keyword evidence="4" id="KW-0012">Acyltransferase</keyword>
<keyword evidence="2" id="KW-0472">Membrane</keyword>